<dbReference type="InterPro" id="IPR044926">
    <property type="entry name" value="RGS_subdomain_2"/>
</dbReference>
<dbReference type="InterPro" id="IPR000008">
    <property type="entry name" value="C2_dom"/>
</dbReference>
<feature type="domain" description="C2" evidence="2">
    <location>
        <begin position="281"/>
        <end position="426"/>
    </location>
</feature>
<dbReference type="PRINTS" id="PR01301">
    <property type="entry name" value="RGSPROTEIN"/>
</dbReference>
<dbReference type="WBParaSite" id="SVE_0991400.1">
    <property type="protein sequence ID" value="SVE_0991400.1"/>
    <property type="gene ID" value="SVE_0991400"/>
</dbReference>
<sequence length="883" mass="101226">MIKLTNFRMLTTSSPAEKTRDLSSENLSALPVNSFNSFELWNKENELDSSDDSEDDTVSDGYPLNVNPLSDSVSDFTTSDSELYKSSNSVDINWQRIISKKRRTHYFSTPKTKLRKIPSFPSIPHSNNSSSFENYEDDLDDDSFTEYEHGNSKSKRHCKLSVIKELSSPSPYHNSGEINEFNTNFVNPSRLDSKWNPMQTSTKTALNSYDCDTLLKNKPRTKMGTKRIPFGSYNEIHDFTTQCSPIRNIQPLDRCRLIKQQNIFKSEQFGLPTQCARQWGCKGILYLKISLVGDVINFTVNKSIYFANPILDNTSSYVKLELKQRDSTKSSDSYRHSKDVYSHHSNHYYNRKNVSYRTKTVPNTNKPEFNETFSFKITPSNIKKHDRIGISVYSTSPNNELKKGKIGCMTFPIKRLIKKAYQQNDYIFGRSSNGTYIINDGGFFLLGPTQGEKTNFPINKIKLRKFYDDFGTSVDSFSIGTSSIHSRSPLKMTNQNEWRFGQERHQINITNYSKPTNSIINYRTSSDNVGRSTMKNNNLHQEIEDGNKFIHPSNSNSHRQLGNVKSLGLVQANDLNCDFDNNGYKRHYRFTLPSITATSDSNCDLTQTDDFIDSSPMPPIGLHIFYADSATPNFNYDIRNTIKECDDQKQKPSSSSSSSSSSLNNPNAVRRVSSFTFLPNNKKVKRNSADSSSKDVESLTRHDSKRNLNIVSKSINYVKHKMASALSFPILYPSKHEVKQWETSFESLLHHKEGSELFKNFLKEEFSVENLDFWFECEEFKKMKEGKKSYNKALHIYDLYIHEDGTKQVNLDADTRNVTKALLENGAKSDTFNLAQNKIEQLMAKDSYPRFLRSKRYLDFLQEVEHSEVLHTGGKRNSTGDIN</sequence>
<dbReference type="InterPro" id="IPR036305">
    <property type="entry name" value="RGS_sf"/>
</dbReference>
<dbReference type="Pfam" id="PF00168">
    <property type="entry name" value="C2"/>
    <property type="match status" value="1"/>
</dbReference>
<feature type="compositionally biased region" description="Low complexity" evidence="1">
    <location>
        <begin position="653"/>
        <end position="662"/>
    </location>
</feature>
<dbReference type="SUPFAM" id="SSF48097">
    <property type="entry name" value="Regulator of G-protein signaling, RGS"/>
    <property type="match status" value="1"/>
</dbReference>
<dbReference type="InterPro" id="IPR016137">
    <property type="entry name" value="RGS"/>
</dbReference>
<evidence type="ECO:0000256" key="1">
    <source>
        <dbReference type="SAM" id="MobiDB-lite"/>
    </source>
</evidence>
<dbReference type="Pfam" id="PF00615">
    <property type="entry name" value="RGS"/>
    <property type="match status" value="1"/>
</dbReference>
<dbReference type="Gene3D" id="1.10.167.10">
    <property type="entry name" value="Regulator of G-protein Signalling 4, domain 2"/>
    <property type="match status" value="1"/>
</dbReference>
<evidence type="ECO:0000313" key="5">
    <source>
        <dbReference type="WBParaSite" id="SVE_0991400.1"/>
    </source>
</evidence>
<name>A0A0K0FLJ9_STRVS</name>
<dbReference type="PROSITE" id="PS50004">
    <property type="entry name" value="C2"/>
    <property type="match status" value="1"/>
</dbReference>
<dbReference type="FunFam" id="1.10.167.10:FF:000001">
    <property type="entry name" value="Putative regulator of g-protein signaling 12"/>
    <property type="match status" value="1"/>
</dbReference>
<reference evidence="5" key="2">
    <citation type="submission" date="2015-08" db="UniProtKB">
        <authorList>
            <consortium name="WormBaseParasite"/>
        </authorList>
    </citation>
    <scope>IDENTIFICATION</scope>
</reference>
<dbReference type="SUPFAM" id="SSF49562">
    <property type="entry name" value="C2 domain (Calcium/lipid-binding domain, CaLB)"/>
    <property type="match status" value="1"/>
</dbReference>
<dbReference type="Proteomes" id="UP000035680">
    <property type="component" value="Unassembled WGS sequence"/>
</dbReference>
<dbReference type="AlphaFoldDB" id="A0A0K0FLJ9"/>
<accession>A0A0K0FLJ9</accession>
<dbReference type="SMART" id="SM00315">
    <property type="entry name" value="RGS"/>
    <property type="match status" value="1"/>
</dbReference>
<dbReference type="PANTHER" id="PTHR10845">
    <property type="entry name" value="REGULATOR OF G PROTEIN SIGNALING"/>
    <property type="match status" value="1"/>
</dbReference>
<evidence type="ECO:0000313" key="4">
    <source>
        <dbReference type="Proteomes" id="UP000035680"/>
    </source>
</evidence>
<reference evidence="4" key="1">
    <citation type="submission" date="2014-07" db="EMBL/GenBank/DDBJ databases">
        <authorList>
            <person name="Martin A.A"/>
            <person name="De Silva N."/>
        </authorList>
    </citation>
    <scope>NUCLEOTIDE SEQUENCE</scope>
</reference>
<dbReference type="SMART" id="SM00239">
    <property type="entry name" value="C2"/>
    <property type="match status" value="1"/>
</dbReference>
<feature type="region of interest" description="Disordered" evidence="1">
    <location>
        <begin position="645"/>
        <end position="667"/>
    </location>
</feature>
<dbReference type="InterPro" id="IPR035892">
    <property type="entry name" value="C2_domain_sf"/>
</dbReference>
<dbReference type="Gene3D" id="2.60.40.150">
    <property type="entry name" value="C2 domain"/>
    <property type="match status" value="1"/>
</dbReference>
<evidence type="ECO:0000259" key="2">
    <source>
        <dbReference type="PROSITE" id="PS50004"/>
    </source>
</evidence>
<feature type="domain" description="RGS" evidence="3">
    <location>
        <begin position="744"/>
        <end position="861"/>
    </location>
</feature>
<proteinExistence type="predicted"/>
<protein>
    <submittedName>
        <fullName evidence="5">Regulator of G-protein signaling 3 (inferred by orthology to a human protein)</fullName>
    </submittedName>
</protein>
<dbReference type="PANTHER" id="PTHR10845:SF259">
    <property type="entry name" value="RGS DOMAIN-CONTAINING PROTEIN-RELATED"/>
    <property type="match status" value="1"/>
</dbReference>
<dbReference type="PROSITE" id="PS50132">
    <property type="entry name" value="RGS"/>
    <property type="match status" value="1"/>
</dbReference>
<evidence type="ECO:0000259" key="3">
    <source>
        <dbReference type="PROSITE" id="PS50132"/>
    </source>
</evidence>
<dbReference type="STRING" id="75913.A0A0K0FLJ9"/>
<organism evidence="4 5">
    <name type="scientific">Strongyloides venezuelensis</name>
    <name type="common">Threadworm</name>
    <dbReference type="NCBI Taxonomy" id="75913"/>
    <lineage>
        <taxon>Eukaryota</taxon>
        <taxon>Metazoa</taxon>
        <taxon>Ecdysozoa</taxon>
        <taxon>Nematoda</taxon>
        <taxon>Chromadorea</taxon>
        <taxon>Rhabditida</taxon>
        <taxon>Tylenchina</taxon>
        <taxon>Panagrolaimomorpha</taxon>
        <taxon>Strongyloidoidea</taxon>
        <taxon>Strongyloididae</taxon>
        <taxon>Strongyloides</taxon>
    </lineage>
</organism>
<keyword evidence="4" id="KW-1185">Reference proteome</keyword>